<protein>
    <recommendedName>
        <fullName evidence="3">DUF370 domain-containing protein</fullName>
    </recommendedName>
</protein>
<dbReference type="AlphaFoldDB" id="A0A0M2NF87"/>
<accession>A0A0M2NF87</accession>
<evidence type="ECO:0000313" key="1">
    <source>
        <dbReference type="EMBL" id="KKI51194.1"/>
    </source>
</evidence>
<dbReference type="STRING" id="270498.CHK_1581"/>
<organism evidence="1 2">
    <name type="scientific">Christensenella hongkongensis</name>
    <dbReference type="NCBI Taxonomy" id="270498"/>
    <lineage>
        <taxon>Bacteria</taxon>
        <taxon>Bacillati</taxon>
        <taxon>Bacillota</taxon>
        <taxon>Clostridia</taxon>
        <taxon>Christensenellales</taxon>
        <taxon>Christensenellaceae</taxon>
        <taxon>Christensenella</taxon>
    </lineage>
</organism>
<dbReference type="NCBIfam" id="NF046065">
    <property type="entry name" value="MtxRegRemB"/>
    <property type="match status" value="1"/>
</dbReference>
<evidence type="ECO:0008006" key="3">
    <source>
        <dbReference type="Google" id="ProtNLM"/>
    </source>
</evidence>
<proteinExistence type="predicted"/>
<evidence type="ECO:0000313" key="2">
    <source>
        <dbReference type="Proteomes" id="UP000034076"/>
    </source>
</evidence>
<name>A0A0M2NF87_9FIRM</name>
<gene>
    <name evidence="1" type="ORF">CHK_1581</name>
</gene>
<sequence length="92" mass="10644">MHLGNDYFVKTKDIIMILEYKEAVANEETSLFLKSVFHKDLSDGAPKSIIITQEDETQKAYYSPISTRTLQRRGNTQEFLDDAFLLKEKRGI</sequence>
<comment type="caution">
    <text evidence="1">The sequence shown here is derived from an EMBL/GenBank/DDBJ whole genome shotgun (WGS) entry which is preliminary data.</text>
</comment>
<reference evidence="1 2" key="1">
    <citation type="submission" date="2015-04" db="EMBL/GenBank/DDBJ databases">
        <title>Draft genome sequence of bacteremic isolate Catabacter hongkongensis type strain HKU16T.</title>
        <authorList>
            <person name="Lau S.K."/>
            <person name="Teng J.L."/>
            <person name="Huang Y."/>
            <person name="Curreem S.O."/>
            <person name="Tsui S.K."/>
            <person name="Woo P.C."/>
        </authorList>
    </citation>
    <scope>NUCLEOTIDE SEQUENCE [LARGE SCALE GENOMIC DNA]</scope>
    <source>
        <strain evidence="1 2">HKU16</strain>
    </source>
</reference>
<dbReference type="EMBL" id="LAYJ01000088">
    <property type="protein sequence ID" value="KKI51194.1"/>
    <property type="molecule type" value="Genomic_DNA"/>
</dbReference>
<dbReference type="Proteomes" id="UP000034076">
    <property type="component" value="Unassembled WGS sequence"/>
</dbReference>
<keyword evidence="2" id="KW-1185">Reference proteome</keyword>